<dbReference type="GO" id="GO:0015771">
    <property type="term" value="P:trehalose transport"/>
    <property type="evidence" value="ECO:0007669"/>
    <property type="project" value="TreeGrafter"/>
</dbReference>
<dbReference type="GO" id="GO:0005886">
    <property type="term" value="C:plasma membrane"/>
    <property type="evidence" value="ECO:0007669"/>
    <property type="project" value="UniProtKB-SubCell"/>
</dbReference>
<evidence type="ECO:0000256" key="4">
    <source>
        <dbReference type="ARBA" id="ARBA00022597"/>
    </source>
</evidence>
<feature type="transmembrane region" description="Helical" evidence="10">
    <location>
        <begin position="53"/>
        <end position="73"/>
    </location>
</feature>
<keyword evidence="8 10" id="KW-1133">Transmembrane helix</keyword>
<evidence type="ECO:0000256" key="8">
    <source>
        <dbReference type="ARBA" id="ARBA00022989"/>
    </source>
</evidence>
<dbReference type="PROSITE" id="PS51103">
    <property type="entry name" value="PTS_EIIC_TYPE_1"/>
    <property type="match status" value="1"/>
</dbReference>
<dbReference type="PANTHER" id="PTHR30175:SF1">
    <property type="entry name" value="PTS SYSTEM ARBUTIN-, CELLOBIOSE-, AND SALICIN-SPECIFIC EIIBC COMPONENT-RELATED"/>
    <property type="match status" value="1"/>
</dbReference>
<dbReference type="InterPro" id="IPR001127">
    <property type="entry name" value="PTS_EIIA_1_perm"/>
</dbReference>
<evidence type="ECO:0000256" key="9">
    <source>
        <dbReference type="ARBA" id="ARBA00023136"/>
    </source>
</evidence>
<dbReference type="InterPro" id="IPR003352">
    <property type="entry name" value="PTS_EIIC"/>
</dbReference>
<feature type="transmembrane region" description="Helical" evidence="10">
    <location>
        <begin position="264"/>
        <end position="286"/>
    </location>
</feature>
<dbReference type="GO" id="GO:0090589">
    <property type="term" value="F:protein-phosphocysteine-trehalose phosphotransferase system transporter activity"/>
    <property type="evidence" value="ECO:0007669"/>
    <property type="project" value="TreeGrafter"/>
</dbReference>
<evidence type="ECO:0000256" key="2">
    <source>
        <dbReference type="ARBA" id="ARBA00022448"/>
    </source>
</evidence>
<dbReference type="InterPro" id="IPR013013">
    <property type="entry name" value="PTS_EIIC_1"/>
</dbReference>
<feature type="transmembrane region" description="Helical" evidence="10">
    <location>
        <begin position="306"/>
        <end position="328"/>
    </location>
</feature>
<comment type="caution">
    <text evidence="13">The sequence shown here is derived from an EMBL/GenBank/DDBJ whole genome shotgun (WGS) entry which is preliminary data.</text>
</comment>
<dbReference type="Pfam" id="PF02378">
    <property type="entry name" value="PTS_EIIC"/>
    <property type="match status" value="1"/>
</dbReference>
<accession>A0A086ZWG6</accession>
<evidence type="ECO:0000259" key="12">
    <source>
        <dbReference type="PROSITE" id="PS51103"/>
    </source>
</evidence>
<dbReference type="FunFam" id="2.70.70.10:FF:000001">
    <property type="entry name" value="PTS system glucose-specific IIA component"/>
    <property type="match status" value="1"/>
</dbReference>
<name>A0A086ZWG6_9BIFI</name>
<sequence>MLKALLSLFSMLGWMDSKSSVYTIFLAIGDAPLYFLPLLVAATAAKRLKINQLVAISAVSALMIPNITAALSAEGGTKLFGFTLQNITYAYQVFPALLSVLFLYFVERLFNKYTPKAIRIFFVPMMCFVIVVPVTLLLLGPLGYNAGTLLTAFILAVYSKLGFIAVALLAMVLPFCIAIGMHKAFIPYALAALAQAGSELLYMPASLAHNISESGACFAVFLRTKDQNLKATALSAAISALFGITEPALYGVTLQHKRAMTGVVAGSGIAGLTIGLLGVQAFTAVGPGLASMPMFIDPNGKLTNNLTYAFIGFAVAILASFLITLILFKDPAKTSVAATVSAGAPSAASTPAPTATVMPASDVVDVQLASPMDGTVIPLDKVADDVFAGKVLGDGLAVTPITGELRAPAAGTVCMVPDSRHAIGLALDNGAEILMHVGLDTVKLQGAHFTTNVKVGDRVNAGDLLLTFDRDAITKAGYDLTTPIVVANGGRYAVTGTHEGPVKTGDALYTVITK</sequence>
<reference evidence="13 14" key="1">
    <citation type="submission" date="2014-03" db="EMBL/GenBank/DDBJ databases">
        <title>Genomics of Bifidobacteria.</title>
        <authorList>
            <person name="Ventura M."/>
            <person name="Milani C."/>
            <person name="Lugli G.A."/>
        </authorList>
    </citation>
    <scope>NUCLEOTIDE SEQUENCE [LARGE SCALE GENOMIC DNA]</scope>
    <source>
        <strain evidence="13 14">DSM 23973</strain>
    </source>
</reference>
<dbReference type="GO" id="GO:0009401">
    <property type="term" value="P:phosphoenolpyruvate-dependent sugar phosphotransferase system"/>
    <property type="evidence" value="ECO:0007669"/>
    <property type="project" value="UniProtKB-KW"/>
</dbReference>
<dbReference type="GO" id="GO:0008982">
    <property type="term" value="F:protein-N(PI)-phosphohistidine-sugar phosphotransferase activity"/>
    <property type="evidence" value="ECO:0007669"/>
    <property type="project" value="InterPro"/>
</dbReference>
<evidence type="ECO:0000313" key="14">
    <source>
        <dbReference type="Proteomes" id="UP000029072"/>
    </source>
</evidence>
<comment type="subcellular location">
    <subcellularLocation>
        <location evidence="1">Cell membrane</location>
        <topology evidence="1">Multi-pass membrane protein</topology>
    </subcellularLocation>
</comment>
<evidence type="ECO:0000256" key="5">
    <source>
        <dbReference type="ARBA" id="ARBA00022679"/>
    </source>
</evidence>
<keyword evidence="5 13" id="KW-0808">Transferase</keyword>
<protein>
    <submittedName>
        <fullName evidence="13">PTS beta-glucoside transporter subunit IIABC</fullName>
        <ecNumber evidence="13">2.7.1.69</ecNumber>
    </submittedName>
</protein>
<keyword evidence="4" id="KW-0762">Sugar transport</keyword>
<dbReference type="Pfam" id="PF00358">
    <property type="entry name" value="PTS_EIIA_1"/>
    <property type="match status" value="1"/>
</dbReference>
<proteinExistence type="predicted"/>
<dbReference type="eggNOG" id="COG1263">
    <property type="taxonomic scope" value="Bacteria"/>
</dbReference>
<evidence type="ECO:0000256" key="7">
    <source>
        <dbReference type="ARBA" id="ARBA00022692"/>
    </source>
</evidence>
<dbReference type="AlphaFoldDB" id="A0A086ZWG6"/>
<evidence type="ECO:0000256" key="1">
    <source>
        <dbReference type="ARBA" id="ARBA00004651"/>
    </source>
</evidence>
<dbReference type="STRING" id="1437609.BCAL_2145"/>
<dbReference type="Proteomes" id="UP000029072">
    <property type="component" value="Unassembled WGS sequence"/>
</dbReference>
<dbReference type="Gene3D" id="2.70.70.10">
    <property type="entry name" value="Glucose Permease (Domain IIA)"/>
    <property type="match status" value="1"/>
</dbReference>
<keyword evidence="2" id="KW-0813">Transport</keyword>
<keyword evidence="6" id="KW-0598">Phosphotransferase system</keyword>
<evidence type="ECO:0000256" key="3">
    <source>
        <dbReference type="ARBA" id="ARBA00022475"/>
    </source>
</evidence>
<feature type="transmembrane region" description="Helical" evidence="10">
    <location>
        <begin position="118"/>
        <end position="144"/>
    </location>
</feature>
<dbReference type="PROSITE" id="PS00371">
    <property type="entry name" value="PTS_EIIA_TYPE_1_HIS"/>
    <property type="match status" value="1"/>
</dbReference>
<keyword evidence="3" id="KW-1003">Cell membrane</keyword>
<dbReference type="eggNOG" id="COG2190">
    <property type="taxonomic scope" value="Bacteria"/>
</dbReference>
<dbReference type="PANTHER" id="PTHR30175">
    <property type="entry name" value="PHOSPHOTRANSFERASE SYSTEM TRANSPORT PROTEIN"/>
    <property type="match status" value="1"/>
</dbReference>
<feature type="transmembrane region" description="Helical" evidence="10">
    <location>
        <begin position="20"/>
        <end position="41"/>
    </location>
</feature>
<dbReference type="EC" id="2.7.1.69" evidence="13"/>
<dbReference type="InterPro" id="IPR050558">
    <property type="entry name" value="PTS_Sugar-Specific_Components"/>
</dbReference>
<evidence type="ECO:0000256" key="10">
    <source>
        <dbReference type="SAM" id="Phobius"/>
    </source>
</evidence>
<keyword evidence="7 10" id="KW-0812">Transmembrane</keyword>
<organism evidence="13 14">
    <name type="scientific">Bifidobacterium callitrichos DSM 23973</name>
    <dbReference type="NCBI Taxonomy" id="1437609"/>
    <lineage>
        <taxon>Bacteria</taxon>
        <taxon>Bacillati</taxon>
        <taxon>Actinomycetota</taxon>
        <taxon>Actinomycetes</taxon>
        <taxon>Bifidobacteriales</taxon>
        <taxon>Bifidobacteriaceae</taxon>
        <taxon>Bifidobacterium</taxon>
    </lineage>
</organism>
<dbReference type="InterPro" id="IPR011055">
    <property type="entry name" value="Dup_hybrid_motif"/>
</dbReference>
<evidence type="ECO:0000313" key="13">
    <source>
        <dbReference type="EMBL" id="KFI50866.1"/>
    </source>
</evidence>
<feature type="transmembrane region" description="Helical" evidence="10">
    <location>
        <begin position="89"/>
        <end position="106"/>
    </location>
</feature>
<dbReference type="EMBL" id="JGYS01000024">
    <property type="protein sequence ID" value="KFI50866.1"/>
    <property type="molecule type" value="Genomic_DNA"/>
</dbReference>
<dbReference type="PROSITE" id="PS51093">
    <property type="entry name" value="PTS_EIIA_TYPE_1"/>
    <property type="match status" value="1"/>
</dbReference>
<gene>
    <name evidence="13" type="ORF">BCAL_2145</name>
</gene>
<feature type="domain" description="PTS EIIC type-1" evidence="12">
    <location>
        <begin position="1"/>
        <end position="339"/>
    </location>
</feature>
<evidence type="ECO:0000259" key="11">
    <source>
        <dbReference type="PROSITE" id="PS51093"/>
    </source>
</evidence>
<evidence type="ECO:0000256" key="6">
    <source>
        <dbReference type="ARBA" id="ARBA00022683"/>
    </source>
</evidence>
<dbReference type="NCBIfam" id="TIGR00830">
    <property type="entry name" value="PTBA"/>
    <property type="match status" value="1"/>
</dbReference>
<feature type="transmembrane region" description="Helical" evidence="10">
    <location>
        <begin position="150"/>
        <end position="173"/>
    </location>
</feature>
<dbReference type="SUPFAM" id="SSF51261">
    <property type="entry name" value="Duplicated hybrid motif"/>
    <property type="match status" value="1"/>
</dbReference>
<feature type="domain" description="PTS EIIA type-1" evidence="11">
    <location>
        <begin position="384"/>
        <end position="488"/>
    </location>
</feature>
<keyword evidence="9 10" id="KW-0472">Membrane</keyword>